<feature type="compositionally biased region" description="Basic residues" evidence="1">
    <location>
        <begin position="1"/>
        <end position="17"/>
    </location>
</feature>
<protein>
    <submittedName>
        <fullName evidence="2">Uncharacterized protein</fullName>
    </submittedName>
</protein>
<evidence type="ECO:0000256" key="1">
    <source>
        <dbReference type="SAM" id="MobiDB-lite"/>
    </source>
</evidence>
<feature type="compositionally biased region" description="Basic and acidic residues" evidence="1">
    <location>
        <begin position="39"/>
        <end position="59"/>
    </location>
</feature>
<feature type="region of interest" description="Disordered" evidence="1">
    <location>
        <begin position="1"/>
        <end position="115"/>
    </location>
</feature>
<dbReference type="Proteomes" id="UP000542210">
    <property type="component" value="Unassembled WGS sequence"/>
</dbReference>
<accession>A0A7W7D5I3</accession>
<name>A0A7W7D5I3_9ACTN</name>
<feature type="region of interest" description="Disordered" evidence="1">
    <location>
        <begin position="162"/>
        <end position="194"/>
    </location>
</feature>
<organism evidence="2 3">
    <name type="scientific">Sphaerisporangium siamense</name>
    <dbReference type="NCBI Taxonomy" id="795645"/>
    <lineage>
        <taxon>Bacteria</taxon>
        <taxon>Bacillati</taxon>
        <taxon>Actinomycetota</taxon>
        <taxon>Actinomycetes</taxon>
        <taxon>Streptosporangiales</taxon>
        <taxon>Streptosporangiaceae</taxon>
        <taxon>Sphaerisporangium</taxon>
    </lineage>
</organism>
<dbReference type="EMBL" id="JACHND010000001">
    <property type="protein sequence ID" value="MBB4700369.1"/>
    <property type="molecule type" value="Genomic_DNA"/>
</dbReference>
<evidence type="ECO:0000313" key="3">
    <source>
        <dbReference type="Proteomes" id="UP000542210"/>
    </source>
</evidence>
<feature type="compositionally biased region" description="Polar residues" evidence="1">
    <location>
        <begin position="65"/>
        <end position="78"/>
    </location>
</feature>
<proteinExistence type="predicted"/>
<comment type="caution">
    <text evidence="2">The sequence shown here is derived from an EMBL/GenBank/DDBJ whole genome shotgun (WGS) entry which is preliminary data.</text>
</comment>
<sequence>MPIRHRHAARPHSTPRHARPETEPHAPPRTTAAQHHRPPRSESFPRSRDFRSLETRPERLFPTLGNATPTRSESSPQPRSAPKGPARRDHTTRFHARRAPALPRWTHLRSHRDHRCRCRRRSVRRHRCRSRHPCPRPPSRVRRTCRCRRAAFSLTHELPQLLGRPCLDPDRHGSPPGPERHEPPRPHPVENEPPGLQLVQLGGRGALGLIPAAWVHPRRLGSEPVSSRSPAHGIAPFRGIALGGASIALGLSGEKAKVRR</sequence>
<gene>
    <name evidence="2" type="ORF">BJ982_001913</name>
</gene>
<feature type="compositionally biased region" description="Basic and acidic residues" evidence="1">
    <location>
        <begin position="167"/>
        <end position="190"/>
    </location>
</feature>
<feature type="compositionally biased region" description="Basic residues" evidence="1">
    <location>
        <begin position="106"/>
        <end position="115"/>
    </location>
</feature>
<evidence type="ECO:0000313" key="2">
    <source>
        <dbReference type="EMBL" id="MBB4700369.1"/>
    </source>
</evidence>
<reference evidence="2 3" key="1">
    <citation type="submission" date="2020-08" db="EMBL/GenBank/DDBJ databases">
        <title>Sequencing the genomes of 1000 actinobacteria strains.</title>
        <authorList>
            <person name="Klenk H.-P."/>
        </authorList>
    </citation>
    <scope>NUCLEOTIDE SEQUENCE [LARGE SCALE GENOMIC DNA]</scope>
    <source>
        <strain evidence="2 3">DSM 45784</strain>
    </source>
</reference>
<keyword evidence="3" id="KW-1185">Reference proteome</keyword>
<dbReference type="AlphaFoldDB" id="A0A7W7D5I3"/>